<keyword evidence="2" id="KW-1185">Reference proteome</keyword>
<proteinExistence type="predicted"/>
<dbReference type="HOGENOM" id="CLU_3346627_0_0_5"/>
<sequence>MTPEETNSWTQSRLGTAFIAPLSRSMQLRLGTYPVAK</sequence>
<evidence type="ECO:0000313" key="1">
    <source>
        <dbReference type="EMBL" id="EGD59996.1"/>
    </source>
</evidence>
<comment type="caution">
    <text evidence="1">The sequence shown here is derived from an EMBL/GenBank/DDBJ whole genome shotgun (WGS) entry which is preliminary data.</text>
</comment>
<reference evidence="1 2" key="1">
    <citation type="journal article" date="2012" name="J. Bacteriol.">
        <title>Draft Genome Sequence of Novosphingobium nitrogenifigens Y88T.</title>
        <authorList>
            <person name="Strabala T.J."/>
            <person name="Macdonald L."/>
            <person name="Liu V."/>
            <person name="Smit A.M."/>
        </authorList>
    </citation>
    <scope>NUCLEOTIDE SEQUENCE [LARGE SCALE GENOMIC DNA]</scope>
    <source>
        <strain evidence="1 2">DSM 19370</strain>
    </source>
</reference>
<dbReference type="EMBL" id="AEWJ01000023">
    <property type="protein sequence ID" value="EGD59996.1"/>
    <property type="molecule type" value="Genomic_DNA"/>
</dbReference>
<organism evidence="1 2">
    <name type="scientific">Novosphingobium nitrogenifigens DSM 19370</name>
    <dbReference type="NCBI Taxonomy" id="983920"/>
    <lineage>
        <taxon>Bacteria</taxon>
        <taxon>Pseudomonadati</taxon>
        <taxon>Pseudomonadota</taxon>
        <taxon>Alphaproteobacteria</taxon>
        <taxon>Sphingomonadales</taxon>
        <taxon>Sphingomonadaceae</taxon>
        <taxon>Novosphingobium</taxon>
    </lineage>
</organism>
<evidence type="ECO:0000313" key="2">
    <source>
        <dbReference type="Proteomes" id="UP000004728"/>
    </source>
</evidence>
<dbReference type="InParanoid" id="F1Z531"/>
<gene>
    <name evidence="1" type="ORF">Y88_1870</name>
</gene>
<accession>F1Z531</accession>
<protein>
    <submittedName>
        <fullName evidence="1">Uncharacterized protein</fullName>
    </submittedName>
</protein>
<dbReference type="AlphaFoldDB" id="F1Z531"/>
<name>F1Z531_9SPHN</name>
<dbReference type="Proteomes" id="UP000004728">
    <property type="component" value="Unassembled WGS sequence"/>
</dbReference>
<dbReference type="STRING" id="983920.Y88_1870"/>